<sequence>TPLLHAVSAGRTDIVKLLLAYEGEVDVNYMDPYGNTGLSISASLGNLEIVQDLLAHPKIAYPHGASLARHPLHLAVESGSLDVFRLLLSHTAPDSDGSVDVNVVSWAHRTPLLVAAEHGREGIVKFLLGYPHLDVNFVVHGWSALHMAVNNGRESVVRLLVDEPRTNLNLGDLDGWTPLHMAARPGHVEIVKILLAK</sequence>
<feature type="repeat" description="ANK" evidence="3">
    <location>
        <begin position="174"/>
        <end position="197"/>
    </location>
</feature>
<dbReference type="InterPro" id="IPR036770">
    <property type="entry name" value="Ankyrin_rpt-contain_sf"/>
</dbReference>
<keyword evidence="2 3" id="KW-0040">ANK repeat</keyword>
<dbReference type="PROSITE" id="PS50088">
    <property type="entry name" value="ANK_REPEAT"/>
    <property type="match status" value="4"/>
</dbReference>
<proteinExistence type="predicted"/>
<dbReference type="SUPFAM" id="SSF48403">
    <property type="entry name" value="Ankyrin repeat"/>
    <property type="match status" value="1"/>
</dbReference>
<evidence type="ECO:0000313" key="4">
    <source>
        <dbReference type="EMBL" id="RPA88483.1"/>
    </source>
</evidence>
<dbReference type="InterPro" id="IPR002110">
    <property type="entry name" value="Ankyrin_rpt"/>
</dbReference>
<dbReference type="EMBL" id="ML120947">
    <property type="protein sequence ID" value="RPA88483.1"/>
    <property type="molecule type" value="Genomic_DNA"/>
</dbReference>
<feature type="non-terminal residue" evidence="5">
    <location>
        <position position="1"/>
    </location>
</feature>
<feature type="repeat" description="ANK" evidence="3">
    <location>
        <begin position="67"/>
        <end position="92"/>
    </location>
</feature>
<evidence type="ECO:0000313" key="5">
    <source>
        <dbReference type="EMBL" id="RPA88484.1"/>
    </source>
</evidence>
<gene>
    <name evidence="4" type="ORF">L873DRAFT_1634348</name>
    <name evidence="5" type="ORF">L873DRAFT_1634706</name>
</gene>
<keyword evidence="6" id="KW-1185">Reference proteome</keyword>
<keyword evidence="1" id="KW-0677">Repeat</keyword>
<evidence type="ECO:0000256" key="1">
    <source>
        <dbReference type="ARBA" id="ARBA00022737"/>
    </source>
</evidence>
<dbReference type="PROSITE" id="PS50297">
    <property type="entry name" value="ANK_REP_REGION"/>
    <property type="match status" value="4"/>
</dbReference>
<protein>
    <submittedName>
        <fullName evidence="5">Ankyrin</fullName>
    </submittedName>
</protein>
<dbReference type="SMART" id="SM00248">
    <property type="entry name" value="ANK"/>
    <property type="match status" value="6"/>
</dbReference>
<organism evidence="5 6">
    <name type="scientific">Choiromyces venosus 120613-1</name>
    <dbReference type="NCBI Taxonomy" id="1336337"/>
    <lineage>
        <taxon>Eukaryota</taxon>
        <taxon>Fungi</taxon>
        <taxon>Dikarya</taxon>
        <taxon>Ascomycota</taxon>
        <taxon>Pezizomycotina</taxon>
        <taxon>Pezizomycetes</taxon>
        <taxon>Pezizales</taxon>
        <taxon>Tuberaceae</taxon>
        <taxon>Choiromyces</taxon>
    </lineage>
</organism>
<dbReference type="Gene3D" id="1.25.40.20">
    <property type="entry name" value="Ankyrin repeat-containing domain"/>
    <property type="match status" value="2"/>
</dbReference>
<dbReference type="Pfam" id="PF12796">
    <property type="entry name" value="Ank_2"/>
    <property type="match status" value="3"/>
</dbReference>
<dbReference type="EMBL" id="ML120946">
    <property type="protein sequence ID" value="RPA88484.1"/>
    <property type="molecule type" value="Genomic_DNA"/>
</dbReference>
<reference evidence="5 6" key="1">
    <citation type="journal article" date="2018" name="Nat. Ecol. Evol.">
        <title>Pezizomycetes genomes reveal the molecular basis of ectomycorrhizal truffle lifestyle.</title>
        <authorList>
            <person name="Murat C."/>
            <person name="Payen T."/>
            <person name="Noel B."/>
            <person name="Kuo A."/>
            <person name="Morin E."/>
            <person name="Chen J."/>
            <person name="Kohler A."/>
            <person name="Krizsan K."/>
            <person name="Balestrini R."/>
            <person name="Da Silva C."/>
            <person name="Montanini B."/>
            <person name="Hainaut M."/>
            <person name="Levati E."/>
            <person name="Barry K.W."/>
            <person name="Belfiori B."/>
            <person name="Cichocki N."/>
            <person name="Clum A."/>
            <person name="Dockter R.B."/>
            <person name="Fauchery L."/>
            <person name="Guy J."/>
            <person name="Iotti M."/>
            <person name="Le Tacon F."/>
            <person name="Lindquist E.A."/>
            <person name="Lipzen A."/>
            <person name="Malagnac F."/>
            <person name="Mello A."/>
            <person name="Molinier V."/>
            <person name="Miyauchi S."/>
            <person name="Poulain J."/>
            <person name="Riccioni C."/>
            <person name="Rubini A."/>
            <person name="Sitrit Y."/>
            <person name="Splivallo R."/>
            <person name="Traeger S."/>
            <person name="Wang M."/>
            <person name="Zifcakova L."/>
            <person name="Wipf D."/>
            <person name="Zambonelli A."/>
            <person name="Paolocci F."/>
            <person name="Nowrousian M."/>
            <person name="Ottonello S."/>
            <person name="Baldrian P."/>
            <person name="Spatafora J.W."/>
            <person name="Henrissat B."/>
            <person name="Nagy L.G."/>
            <person name="Aury J.M."/>
            <person name="Wincker P."/>
            <person name="Grigoriev I.V."/>
            <person name="Bonfante P."/>
            <person name="Martin F.M."/>
        </authorList>
    </citation>
    <scope>NUCLEOTIDE SEQUENCE [LARGE SCALE GENOMIC DNA]</scope>
    <source>
        <strain evidence="5 6">120613-1</strain>
    </source>
</reference>
<dbReference type="OrthoDB" id="20872at2759"/>
<evidence type="ECO:0000256" key="2">
    <source>
        <dbReference type="ARBA" id="ARBA00023043"/>
    </source>
</evidence>
<feature type="repeat" description="ANK" evidence="3">
    <location>
        <begin position="140"/>
        <end position="162"/>
    </location>
</feature>
<dbReference type="STRING" id="1336337.A0A3N4J3K9"/>
<evidence type="ECO:0000313" key="6">
    <source>
        <dbReference type="Proteomes" id="UP000276215"/>
    </source>
</evidence>
<feature type="repeat" description="ANK" evidence="3">
    <location>
        <begin position="1"/>
        <end position="30"/>
    </location>
</feature>
<dbReference type="AlphaFoldDB" id="A0A3N4J3K9"/>
<name>A0A3N4J3K9_9PEZI</name>
<accession>A0A3N4J3K9</accession>
<dbReference type="Proteomes" id="UP000276215">
    <property type="component" value="Unassembled WGS sequence"/>
</dbReference>
<feature type="non-terminal residue" evidence="5">
    <location>
        <position position="197"/>
    </location>
</feature>
<dbReference type="PANTHER" id="PTHR24173">
    <property type="entry name" value="ANKYRIN REPEAT CONTAINING"/>
    <property type="match status" value="1"/>
</dbReference>
<evidence type="ECO:0000256" key="3">
    <source>
        <dbReference type="PROSITE-ProRule" id="PRU00023"/>
    </source>
</evidence>
<dbReference type="PANTHER" id="PTHR24173:SF74">
    <property type="entry name" value="ANKYRIN REPEAT DOMAIN-CONTAINING PROTEIN 16"/>
    <property type="match status" value="1"/>
</dbReference>